<gene>
    <name evidence="1" type="ORF">A3Q41_04760</name>
</gene>
<keyword evidence="2" id="KW-1185">Reference proteome</keyword>
<dbReference type="KEGG" id="rhs:A3Q41_04760"/>
<dbReference type="Proteomes" id="UP000076038">
    <property type="component" value="Chromosome"/>
</dbReference>
<dbReference type="EMBL" id="CP015220">
    <property type="protein sequence ID" value="AMY26024.1"/>
    <property type="molecule type" value="Genomic_DNA"/>
</dbReference>
<name>A0A143QSW7_RHOFA</name>
<dbReference type="AlphaFoldDB" id="A0A143QSW7"/>
<sequence>MIQALELREVDAADAYQGRHLLPDLLTRSGNDMVFRYDSTYLDDSSASDRHRGPN</sequence>
<accession>A0A143QSW7</accession>
<reference evidence="1 2" key="1">
    <citation type="journal article" date="2016" name="Genome Announc.">
        <title>Complete Genome and Plasmid Sequences for Rhodococcus fascians D188 and Draft Sequences for Rhodococcus Isolates PBTS 1 and PBTS 2.</title>
        <authorList>
            <person name="Stamler R.A."/>
            <person name="Vereecke D."/>
            <person name="Zhang Y."/>
            <person name="Schilkey F."/>
            <person name="Devitt N."/>
            <person name="Randall J.J."/>
        </authorList>
    </citation>
    <scope>NUCLEOTIDE SEQUENCE [LARGE SCALE GENOMIC DNA]</scope>
    <source>
        <strain evidence="1 2">PBTS2</strain>
    </source>
</reference>
<evidence type="ECO:0000313" key="2">
    <source>
        <dbReference type="Proteomes" id="UP000076038"/>
    </source>
</evidence>
<evidence type="ECO:0000313" key="1">
    <source>
        <dbReference type="EMBL" id="AMY26024.1"/>
    </source>
</evidence>
<organism evidence="1 2">
    <name type="scientific">Rhodococcoides fascians</name>
    <name type="common">Rhodococcus fascians</name>
    <dbReference type="NCBI Taxonomy" id="1828"/>
    <lineage>
        <taxon>Bacteria</taxon>
        <taxon>Bacillati</taxon>
        <taxon>Actinomycetota</taxon>
        <taxon>Actinomycetes</taxon>
        <taxon>Mycobacteriales</taxon>
        <taxon>Nocardiaceae</taxon>
        <taxon>Rhodococcoides</taxon>
    </lineage>
</organism>
<reference evidence="2" key="2">
    <citation type="submission" date="2016-04" db="EMBL/GenBank/DDBJ databases">
        <title>Complete Genome and Plasmid Sequences for Rhodococcus fascians D188 and Draft Sequences for Rhodococcus spp. Isolates PBTS 1 and PBTS 2.</title>
        <authorList>
            <person name="Stamer R."/>
            <person name="Vereecke D."/>
            <person name="Zhang Y."/>
            <person name="Schilkey F."/>
            <person name="Devitt N."/>
            <person name="Randall J."/>
        </authorList>
    </citation>
    <scope>NUCLEOTIDE SEQUENCE [LARGE SCALE GENOMIC DNA]</scope>
    <source>
        <strain evidence="2">PBTS2</strain>
    </source>
</reference>
<protein>
    <submittedName>
        <fullName evidence="1">Uncharacterized protein</fullName>
    </submittedName>
</protein>
<proteinExistence type="predicted"/>